<dbReference type="InterPro" id="IPR018060">
    <property type="entry name" value="HTH_AraC"/>
</dbReference>
<dbReference type="EMBL" id="CP011110">
    <property type="protein sequence ID" value="AKA25206.1"/>
    <property type="molecule type" value="Genomic_DNA"/>
</dbReference>
<sequence length="319" mass="36642">MRELDKNTGEAANPPLHRFHRGHLGRVLERLLQRQTRGDRQDYNLLELEQLWRLAAQHDPAIGLHLFAEFTPQDLHVLAYLCLYCPDVRGAMQCWADYAVLASDMDSLKLVRDGDLLGAQLCIDAPAGLTRYVTEHYCVMALTQMRRGTGRAVVPVRACFSHPRPAYHEQYRPWFGDNLAFDCAHSCLYYDQATLDLPLSSRHAGMEELLRSELDRRLAQRLQLSGWSGKVAATMRESLARGVVPSLENQAEALYQSPRTLRRRLEEQGLTFRQLLDQVRAELEQQLEFLGESRARMASQLGYGDLAAYLHARKRWQRR</sequence>
<dbReference type="PATRIC" id="fig|587753.10.peg.3741"/>
<dbReference type="KEGG" id="pcz:PCL1606_37550"/>
<accession>A0A0D5Y1N8</accession>
<evidence type="ECO:0000313" key="3">
    <source>
        <dbReference type="EMBL" id="AKA25206.1"/>
    </source>
</evidence>
<dbReference type="GO" id="GO:0003700">
    <property type="term" value="F:DNA-binding transcription factor activity"/>
    <property type="evidence" value="ECO:0007669"/>
    <property type="project" value="InterPro"/>
</dbReference>
<dbReference type="Pfam" id="PF12625">
    <property type="entry name" value="Arabinose_bd"/>
    <property type="match status" value="1"/>
</dbReference>
<dbReference type="GO" id="GO:0000976">
    <property type="term" value="F:transcription cis-regulatory region binding"/>
    <property type="evidence" value="ECO:0007669"/>
    <property type="project" value="TreeGrafter"/>
</dbReference>
<dbReference type="Gene3D" id="1.10.10.60">
    <property type="entry name" value="Homeodomain-like"/>
    <property type="match status" value="1"/>
</dbReference>
<name>A0A0D5Y1N8_9PSED</name>
<gene>
    <name evidence="3" type="ORF">PCL1606_37550</name>
</gene>
<dbReference type="PROSITE" id="PS01124">
    <property type="entry name" value="HTH_ARAC_FAMILY_2"/>
    <property type="match status" value="1"/>
</dbReference>
<feature type="domain" description="HTH araC/xylS-type" evidence="2">
    <location>
        <begin position="229"/>
        <end position="319"/>
    </location>
</feature>
<dbReference type="PANTHER" id="PTHR47894">
    <property type="entry name" value="HTH-TYPE TRANSCRIPTIONAL REGULATOR GADX"/>
    <property type="match status" value="1"/>
</dbReference>
<proteinExistence type="predicted"/>
<organism evidence="3 4">
    <name type="scientific">Pseudomonas chlororaphis</name>
    <dbReference type="NCBI Taxonomy" id="587753"/>
    <lineage>
        <taxon>Bacteria</taxon>
        <taxon>Pseudomonadati</taxon>
        <taxon>Pseudomonadota</taxon>
        <taxon>Gammaproteobacteria</taxon>
        <taxon>Pseudomonadales</taxon>
        <taxon>Pseudomonadaceae</taxon>
        <taxon>Pseudomonas</taxon>
    </lineage>
</organism>
<evidence type="ECO:0000256" key="1">
    <source>
        <dbReference type="ARBA" id="ARBA00023125"/>
    </source>
</evidence>
<reference evidence="3 4" key="1">
    <citation type="journal article" date="2015" name="Mol. Plant Microbe Interact.">
        <title>Comparative Genomic Analysis of Pseudomonas chlororaphis PCL1606 Reveals New Insight into Antifungal Compounds Involved in Biocontrol.</title>
        <authorList>
            <person name="Calderon C.E."/>
            <person name="Ramos C."/>
            <person name="de Vicente A."/>
            <person name="Cazorla F.M."/>
        </authorList>
    </citation>
    <scope>NUCLEOTIDE SEQUENCE [LARGE SCALE GENOMIC DNA]</scope>
    <source>
        <strain evidence="3 4">PCL1606</strain>
    </source>
</reference>
<dbReference type="PANTHER" id="PTHR47894:SF1">
    <property type="entry name" value="HTH-TYPE TRANSCRIPTIONAL REGULATOR VQSM"/>
    <property type="match status" value="1"/>
</dbReference>
<evidence type="ECO:0000313" key="4">
    <source>
        <dbReference type="Proteomes" id="UP000032748"/>
    </source>
</evidence>
<protein>
    <submittedName>
        <fullName evidence="3">Transcriptional regulator</fullName>
    </submittedName>
</protein>
<dbReference type="Proteomes" id="UP000032748">
    <property type="component" value="Chromosome"/>
</dbReference>
<dbReference type="GO" id="GO:0005829">
    <property type="term" value="C:cytosol"/>
    <property type="evidence" value="ECO:0007669"/>
    <property type="project" value="TreeGrafter"/>
</dbReference>
<dbReference type="RefSeq" id="WP_045884053.1">
    <property type="nucleotide sequence ID" value="NZ_CP011110.1"/>
</dbReference>
<dbReference type="InterPro" id="IPR032687">
    <property type="entry name" value="AraC-type_N"/>
</dbReference>
<dbReference type="AlphaFoldDB" id="A0A0D5Y1N8"/>
<evidence type="ECO:0000259" key="2">
    <source>
        <dbReference type="PROSITE" id="PS01124"/>
    </source>
</evidence>
<dbReference type="OrthoDB" id="7013336at2"/>
<keyword evidence="1" id="KW-0238">DNA-binding</keyword>